<name>A0A8G2BFQ7_9PROT</name>
<dbReference type="RefSeq" id="WP_028794829.1">
    <property type="nucleotide sequence ID" value="NZ_FNBW01000001.1"/>
</dbReference>
<organism evidence="2 3">
    <name type="scientific">Thalassobaculum litoreum DSM 18839</name>
    <dbReference type="NCBI Taxonomy" id="1123362"/>
    <lineage>
        <taxon>Bacteria</taxon>
        <taxon>Pseudomonadati</taxon>
        <taxon>Pseudomonadota</taxon>
        <taxon>Alphaproteobacteria</taxon>
        <taxon>Rhodospirillales</taxon>
        <taxon>Thalassobaculaceae</taxon>
        <taxon>Thalassobaculum</taxon>
    </lineage>
</organism>
<feature type="transmembrane region" description="Helical" evidence="1">
    <location>
        <begin position="50"/>
        <end position="76"/>
    </location>
</feature>
<dbReference type="Proteomes" id="UP000198615">
    <property type="component" value="Unassembled WGS sequence"/>
</dbReference>
<evidence type="ECO:0000256" key="1">
    <source>
        <dbReference type="SAM" id="Phobius"/>
    </source>
</evidence>
<keyword evidence="1" id="KW-1133">Transmembrane helix</keyword>
<gene>
    <name evidence="2" type="ORF">SAMN05660686_00337</name>
</gene>
<protein>
    <submittedName>
        <fullName evidence="2">Uncharacterized protein</fullName>
    </submittedName>
</protein>
<feature type="transmembrane region" description="Helical" evidence="1">
    <location>
        <begin position="88"/>
        <end position="109"/>
    </location>
</feature>
<evidence type="ECO:0000313" key="2">
    <source>
        <dbReference type="EMBL" id="SDF12032.1"/>
    </source>
</evidence>
<comment type="caution">
    <text evidence="2">The sequence shown here is derived from an EMBL/GenBank/DDBJ whole genome shotgun (WGS) entry which is preliminary data.</text>
</comment>
<sequence>MWVNDGQDPIYAAFWRSLVLFLAVVLVLMLAQIAPVFLEGRFGGNSAVGYLIVYLLGFPIVAIAVSALSAAVFYGIPAVRRLTGRLPYPVLMLQPLHMVSGAVFFLVFVRP</sequence>
<keyword evidence="1" id="KW-0472">Membrane</keyword>
<feature type="transmembrane region" description="Helical" evidence="1">
    <location>
        <begin position="12"/>
        <end position="38"/>
    </location>
</feature>
<dbReference type="EMBL" id="FNBW01000001">
    <property type="protein sequence ID" value="SDF12032.1"/>
    <property type="molecule type" value="Genomic_DNA"/>
</dbReference>
<proteinExistence type="predicted"/>
<keyword evidence="1" id="KW-0812">Transmembrane</keyword>
<dbReference type="AlphaFoldDB" id="A0A8G2BFQ7"/>
<evidence type="ECO:0000313" key="3">
    <source>
        <dbReference type="Proteomes" id="UP000198615"/>
    </source>
</evidence>
<accession>A0A8G2BFQ7</accession>
<keyword evidence="3" id="KW-1185">Reference proteome</keyword>
<reference evidence="2 3" key="1">
    <citation type="submission" date="2016-10" db="EMBL/GenBank/DDBJ databases">
        <authorList>
            <person name="Varghese N."/>
            <person name="Submissions S."/>
        </authorList>
    </citation>
    <scope>NUCLEOTIDE SEQUENCE [LARGE SCALE GENOMIC DNA]</scope>
    <source>
        <strain evidence="2 3">DSM 18839</strain>
    </source>
</reference>